<evidence type="ECO:0000313" key="6">
    <source>
        <dbReference type="Proteomes" id="UP000192872"/>
    </source>
</evidence>
<evidence type="ECO:0000313" key="5">
    <source>
        <dbReference type="EMBL" id="OQW53595.1"/>
    </source>
</evidence>
<evidence type="ECO:0000256" key="1">
    <source>
        <dbReference type="ARBA" id="ARBA00004418"/>
    </source>
</evidence>
<dbReference type="Pfam" id="PF13144">
    <property type="entry name" value="ChapFlgA"/>
    <property type="match status" value="1"/>
</dbReference>
<dbReference type="Gene3D" id="3.90.1210.10">
    <property type="entry name" value="Antifreeze-like/N-acetylneuraminic acid synthase C-terminal domain"/>
    <property type="match status" value="1"/>
</dbReference>
<accession>A0A1W9I1N3</accession>
<dbReference type="GO" id="GO:0042597">
    <property type="term" value="C:periplasmic space"/>
    <property type="evidence" value="ECO:0007669"/>
    <property type="project" value="UniProtKB-SubCell"/>
</dbReference>
<dbReference type="GO" id="GO:0044780">
    <property type="term" value="P:bacterial-type flagellum assembly"/>
    <property type="evidence" value="ECO:0007669"/>
    <property type="project" value="InterPro"/>
</dbReference>
<organism evidence="5 6">
    <name type="scientific">Candidatus Raskinella chloraquaticus</name>
    <dbReference type="NCBI Taxonomy" id="1951219"/>
    <lineage>
        <taxon>Bacteria</taxon>
        <taxon>Pseudomonadati</taxon>
        <taxon>Pseudomonadota</taxon>
        <taxon>Alphaproteobacteria</taxon>
        <taxon>Hyphomicrobiales</taxon>
        <taxon>Phreatobacteraceae</taxon>
        <taxon>Candidatus Raskinella</taxon>
    </lineage>
</organism>
<dbReference type="PANTHER" id="PTHR36307">
    <property type="entry name" value="FLAGELLA BASAL BODY P-RING FORMATION PROTEIN FLGA"/>
    <property type="match status" value="1"/>
</dbReference>
<feature type="domain" description="SAF" evidence="4">
    <location>
        <begin position="178"/>
        <end position="240"/>
    </location>
</feature>
<dbReference type="PANTHER" id="PTHR36307:SF1">
    <property type="entry name" value="FLAGELLA BASAL BODY P-RING FORMATION PROTEIN FLGA"/>
    <property type="match status" value="1"/>
</dbReference>
<evidence type="ECO:0000256" key="2">
    <source>
        <dbReference type="ARBA" id="ARBA00022729"/>
    </source>
</evidence>
<name>A0A1W9I1N3_9HYPH</name>
<keyword evidence="2" id="KW-0732">Signal</keyword>
<sequence>MYFLSLTSLCSAADRPVLKGNLVVTGSHVTLGDLIENAGVNAAEALFHAPDIGTKGTIQTWRIVEAARALGVQDIDVRNLQTVLIERTGRSASSGEIADALAQEFMTRSAIADRNRVAVQLDAGSGSYQFDAPLDAPLLIENLTHEPTTGRFEASLSVRGASKRSRQVRISGVLTELIDALRLRRTIGRGEVITPGDVTVERIARNRASTDLAATLGEVVGLASRRSIAEGLFVRSADLEKPRVITRNDSVTIVLETPHMVLSVRGRAVDGGAVGDVIDVQNINSKRVVQATILGPGKVTARLSNQRQTASAAVPQPLTTP</sequence>
<dbReference type="SMART" id="SM00858">
    <property type="entry name" value="SAF"/>
    <property type="match status" value="1"/>
</dbReference>
<dbReference type="Gene3D" id="2.30.30.760">
    <property type="match status" value="1"/>
</dbReference>
<proteinExistence type="predicted"/>
<evidence type="ECO:0000259" key="4">
    <source>
        <dbReference type="SMART" id="SM00858"/>
    </source>
</evidence>
<evidence type="ECO:0000256" key="3">
    <source>
        <dbReference type="ARBA" id="ARBA00022764"/>
    </source>
</evidence>
<dbReference type="Proteomes" id="UP000192872">
    <property type="component" value="Unassembled WGS sequence"/>
</dbReference>
<dbReference type="CDD" id="cd11614">
    <property type="entry name" value="SAF_CpaB_FlgA_like"/>
    <property type="match status" value="1"/>
</dbReference>
<protein>
    <recommendedName>
        <fullName evidence="4">SAF domain-containing protein</fullName>
    </recommendedName>
</protein>
<dbReference type="NCBIfam" id="TIGR03170">
    <property type="entry name" value="flgA_cterm"/>
    <property type="match status" value="1"/>
</dbReference>
<dbReference type="InterPro" id="IPR013974">
    <property type="entry name" value="SAF"/>
</dbReference>
<dbReference type="EMBL" id="LWDL01000008">
    <property type="protein sequence ID" value="OQW53595.1"/>
    <property type="molecule type" value="Genomic_DNA"/>
</dbReference>
<dbReference type="STRING" id="1827387.A4S15_04925"/>
<keyword evidence="3" id="KW-0574">Periplasm</keyword>
<gene>
    <name evidence="5" type="ORF">A4S15_04925</name>
</gene>
<comment type="subcellular location">
    <subcellularLocation>
        <location evidence="1">Periplasm</location>
    </subcellularLocation>
</comment>
<dbReference type="InterPro" id="IPR039246">
    <property type="entry name" value="Flagellar_FlgA"/>
</dbReference>
<dbReference type="InterPro" id="IPR017585">
    <property type="entry name" value="SAF_FlgA"/>
</dbReference>
<comment type="caution">
    <text evidence="5">The sequence shown here is derived from an EMBL/GenBank/DDBJ whole genome shotgun (WGS) entry which is preliminary data.</text>
</comment>
<dbReference type="AlphaFoldDB" id="A0A1W9I1N3"/>
<reference evidence="5 6" key="1">
    <citation type="journal article" date="2017" name="Water Res.">
        <title>Comammox in drinking water systems.</title>
        <authorList>
            <person name="Wang Y."/>
            <person name="Ma L."/>
            <person name="Mao Y."/>
            <person name="Jiang X."/>
            <person name="Xia Y."/>
            <person name="Yu K."/>
            <person name="Li B."/>
            <person name="Zhang T."/>
        </authorList>
    </citation>
    <scope>NUCLEOTIDE SEQUENCE [LARGE SCALE GENOMIC DNA]</scope>
    <source>
        <strain evidence="5">SG_bin8</strain>
    </source>
</reference>